<evidence type="ECO:0000256" key="1">
    <source>
        <dbReference type="ARBA" id="ARBA00004323"/>
    </source>
</evidence>
<evidence type="ECO:0000256" key="7">
    <source>
        <dbReference type="ARBA" id="ARBA00022989"/>
    </source>
</evidence>
<reference evidence="11 12" key="1">
    <citation type="submission" date="2021-06" db="EMBL/GenBank/DDBJ databases">
        <title>A haploid diamondback moth (Plutella xylostella L.) genome assembly resolves 31 chromosomes and identifies a diamide resistance mutation.</title>
        <authorList>
            <person name="Ward C.M."/>
            <person name="Perry K.D."/>
            <person name="Baker G."/>
            <person name="Powis K."/>
            <person name="Heckel D.G."/>
            <person name="Baxter S.W."/>
        </authorList>
    </citation>
    <scope>NUCLEOTIDE SEQUENCE [LARGE SCALE GENOMIC DNA]</scope>
    <source>
        <strain evidence="11 12">LV</strain>
        <tissue evidence="11">Single pupa</tissue>
    </source>
</reference>
<protein>
    <recommendedName>
        <fullName evidence="10">Hexosyltransferase</fullName>
        <ecNumber evidence="10">2.4.1.-</ecNumber>
    </recommendedName>
</protein>
<dbReference type="Gene3D" id="3.90.550.50">
    <property type="match status" value="1"/>
</dbReference>
<accession>A0ABQ7QSG1</accession>
<keyword evidence="9" id="KW-0472">Membrane</keyword>
<dbReference type="PANTHER" id="PTHR11214">
    <property type="entry name" value="BETA-1,3-N-ACETYLGLUCOSAMINYLTRANSFERASE"/>
    <property type="match status" value="1"/>
</dbReference>
<evidence type="ECO:0000313" key="11">
    <source>
        <dbReference type="EMBL" id="KAG7307956.1"/>
    </source>
</evidence>
<comment type="similarity">
    <text evidence="2 10">Belongs to the glycosyltransferase 31 family.</text>
</comment>
<comment type="caution">
    <text evidence="11">The sequence shown here is derived from an EMBL/GenBank/DDBJ whole genome shotgun (WGS) entry which is preliminary data.</text>
</comment>
<evidence type="ECO:0000313" key="12">
    <source>
        <dbReference type="Proteomes" id="UP000823941"/>
    </source>
</evidence>
<dbReference type="Proteomes" id="UP000823941">
    <property type="component" value="Chromosome 9"/>
</dbReference>
<keyword evidence="7" id="KW-1133">Transmembrane helix</keyword>
<dbReference type="InterPro" id="IPR002659">
    <property type="entry name" value="Glyco_trans_31"/>
</dbReference>
<gene>
    <name evidence="11" type="ORF">JYU34_006577</name>
</gene>
<name>A0ABQ7QSG1_PLUXY</name>
<keyword evidence="8 10" id="KW-0333">Golgi apparatus</keyword>
<sequence length="255" mass="29313">MCMYVVNAGVRRVRSRGAVTAGQLYQEGFKHARPELCARGGFEHHALLLISSAPEQYGTRMLQRARWAHLQPHHKLAFSFFIGTPEDDSMQQTIDHEADLWRDVIQGNSVDSYRNSNLKVFSIFEWILDYCPLVPLLIKADDDSHFNTTKLFELLPNIMKLKRIIWGKVIENGKPQRDRFQEDFVPQWVYPYDSFPTYVVSKTFMMTTDIVYEMMLAGLRARILPLPTALLPGLFNAAGAGRPVTLLDDPSFIRY</sequence>
<keyword evidence="5" id="KW-0812">Transmembrane</keyword>
<evidence type="ECO:0000256" key="10">
    <source>
        <dbReference type="RuleBase" id="RU363063"/>
    </source>
</evidence>
<comment type="subcellular location">
    <subcellularLocation>
        <location evidence="1 10">Golgi apparatus membrane</location>
        <topology evidence="1 10">Single-pass type II membrane protein</topology>
    </subcellularLocation>
</comment>
<evidence type="ECO:0000256" key="5">
    <source>
        <dbReference type="ARBA" id="ARBA00022692"/>
    </source>
</evidence>
<evidence type="ECO:0000256" key="2">
    <source>
        <dbReference type="ARBA" id="ARBA00008661"/>
    </source>
</evidence>
<evidence type="ECO:0000256" key="3">
    <source>
        <dbReference type="ARBA" id="ARBA00022676"/>
    </source>
</evidence>
<organism evidence="11 12">
    <name type="scientific">Plutella xylostella</name>
    <name type="common">Diamondback moth</name>
    <name type="synonym">Plutella maculipennis</name>
    <dbReference type="NCBI Taxonomy" id="51655"/>
    <lineage>
        <taxon>Eukaryota</taxon>
        <taxon>Metazoa</taxon>
        <taxon>Ecdysozoa</taxon>
        <taxon>Arthropoda</taxon>
        <taxon>Hexapoda</taxon>
        <taxon>Insecta</taxon>
        <taxon>Pterygota</taxon>
        <taxon>Neoptera</taxon>
        <taxon>Endopterygota</taxon>
        <taxon>Lepidoptera</taxon>
        <taxon>Glossata</taxon>
        <taxon>Ditrysia</taxon>
        <taxon>Yponomeutoidea</taxon>
        <taxon>Plutellidae</taxon>
        <taxon>Plutella</taxon>
    </lineage>
</organism>
<evidence type="ECO:0000256" key="4">
    <source>
        <dbReference type="ARBA" id="ARBA00022679"/>
    </source>
</evidence>
<proteinExistence type="inferred from homology"/>
<keyword evidence="6" id="KW-0735">Signal-anchor</keyword>
<keyword evidence="12" id="KW-1185">Reference proteome</keyword>
<dbReference type="EMBL" id="JAHIBW010000009">
    <property type="protein sequence ID" value="KAG7307956.1"/>
    <property type="molecule type" value="Genomic_DNA"/>
</dbReference>
<dbReference type="Pfam" id="PF01762">
    <property type="entry name" value="Galactosyl_T"/>
    <property type="match status" value="1"/>
</dbReference>
<keyword evidence="3 10" id="KW-0328">Glycosyltransferase</keyword>
<keyword evidence="4" id="KW-0808">Transferase</keyword>
<evidence type="ECO:0000256" key="8">
    <source>
        <dbReference type="ARBA" id="ARBA00023034"/>
    </source>
</evidence>
<dbReference type="EC" id="2.4.1.-" evidence="10"/>
<dbReference type="PANTHER" id="PTHR11214:SF314">
    <property type="entry name" value="HEXOSYLTRANSFERASE"/>
    <property type="match status" value="1"/>
</dbReference>
<evidence type="ECO:0000256" key="6">
    <source>
        <dbReference type="ARBA" id="ARBA00022968"/>
    </source>
</evidence>
<evidence type="ECO:0000256" key="9">
    <source>
        <dbReference type="ARBA" id="ARBA00023136"/>
    </source>
</evidence>